<evidence type="ECO:0000259" key="10">
    <source>
        <dbReference type="Pfam" id="PF13925"/>
    </source>
</evidence>
<dbReference type="OrthoDB" id="538223at2759"/>
<dbReference type="InterPro" id="IPR001680">
    <property type="entry name" value="WD40_rpt"/>
</dbReference>
<evidence type="ECO:0000256" key="6">
    <source>
        <dbReference type="ARBA" id="ARBA00023212"/>
    </source>
</evidence>
<dbReference type="PRINTS" id="PR00320">
    <property type="entry name" value="GPROTEINBRPT"/>
</dbReference>
<feature type="compositionally biased region" description="Polar residues" evidence="9">
    <location>
        <begin position="417"/>
        <end position="446"/>
    </location>
</feature>
<dbReference type="InterPro" id="IPR028021">
    <property type="entry name" value="Katanin_C-terminal"/>
</dbReference>
<evidence type="ECO:0000256" key="8">
    <source>
        <dbReference type="PROSITE-ProRule" id="PRU00221"/>
    </source>
</evidence>
<dbReference type="GO" id="GO:0008352">
    <property type="term" value="C:katanin complex"/>
    <property type="evidence" value="ECO:0007669"/>
    <property type="project" value="InterPro"/>
</dbReference>
<feature type="repeat" description="WD" evidence="8">
    <location>
        <begin position="223"/>
        <end position="264"/>
    </location>
</feature>
<dbReference type="SMART" id="SM00320">
    <property type="entry name" value="WD40"/>
    <property type="match status" value="6"/>
</dbReference>
<feature type="repeat" description="WD" evidence="8">
    <location>
        <begin position="95"/>
        <end position="136"/>
    </location>
</feature>
<keyword evidence="2 7" id="KW-0963">Cytoplasm</keyword>
<comment type="function">
    <text evidence="7">May participate in a complex which severs microtubules in an ATP-dependent manner. Microtubule severing may promote rapid reorganization of cellular microtubule arrays.</text>
</comment>
<keyword evidence="3 8" id="KW-0853">WD repeat</keyword>
<dbReference type="GO" id="GO:0005874">
    <property type="term" value="C:microtubule"/>
    <property type="evidence" value="ECO:0007669"/>
    <property type="project" value="UniProtKB-KW"/>
</dbReference>
<dbReference type="PROSITE" id="PS50294">
    <property type="entry name" value="WD_REPEATS_REGION"/>
    <property type="match status" value="4"/>
</dbReference>
<dbReference type="GO" id="GO:0008017">
    <property type="term" value="F:microtubule binding"/>
    <property type="evidence" value="ECO:0007669"/>
    <property type="project" value="UniProtKB-UniRule"/>
</dbReference>
<keyword evidence="12" id="KW-1185">Reference proteome</keyword>
<feature type="domain" description="Katanin p80 subunit C-terminal" evidence="10">
    <location>
        <begin position="796"/>
        <end position="867"/>
    </location>
</feature>
<evidence type="ECO:0000313" key="11">
    <source>
        <dbReference type="EMBL" id="KAF7123759.1"/>
    </source>
</evidence>
<accession>A0A834G631</accession>
<feature type="domain" description="Katanin p80 subunit C-terminal" evidence="10">
    <location>
        <begin position="932"/>
        <end position="1010"/>
    </location>
</feature>
<evidence type="ECO:0000256" key="5">
    <source>
        <dbReference type="ARBA" id="ARBA00022737"/>
    </source>
</evidence>
<dbReference type="Gene3D" id="2.130.10.10">
    <property type="entry name" value="YVTN repeat-like/Quinoprotein amine dehydrogenase"/>
    <property type="match status" value="2"/>
</dbReference>
<evidence type="ECO:0000256" key="2">
    <source>
        <dbReference type="ARBA" id="ARBA00022490"/>
    </source>
</evidence>
<dbReference type="InterPro" id="IPR019775">
    <property type="entry name" value="WD40_repeat_CS"/>
</dbReference>
<keyword evidence="5" id="KW-0677">Repeat</keyword>
<dbReference type="InterPro" id="IPR020472">
    <property type="entry name" value="WD40_PAC1"/>
</dbReference>
<dbReference type="Pfam" id="PF00400">
    <property type="entry name" value="WD40"/>
    <property type="match status" value="6"/>
</dbReference>
<evidence type="ECO:0000256" key="4">
    <source>
        <dbReference type="ARBA" id="ARBA00022701"/>
    </source>
</evidence>
<gene>
    <name evidence="11" type="ORF">RHSIM_Rhsim12G0090400</name>
</gene>
<dbReference type="GO" id="GO:0007019">
    <property type="term" value="P:microtubule depolymerization"/>
    <property type="evidence" value="ECO:0007669"/>
    <property type="project" value="TreeGrafter"/>
</dbReference>
<dbReference type="EMBL" id="WJXA01000012">
    <property type="protein sequence ID" value="KAF7123759.1"/>
    <property type="molecule type" value="Genomic_DNA"/>
</dbReference>
<evidence type="ECO:0000256" key="3">
    <source>
        <dbReference type="ARBA" id="ARBA00022574"/>
    </source>
</evidence>
<dbReference type="InterPro" id="IPR015943">
    <property type="entry name" value="WD40/YVTN_repeat-like_dom_sf"/>
</dbReference>
<keyword evidence="6 7" id="KW-0206">Cytoskeleton</keyword>
<feature type="repeat" description="WD" evidence="8">
    <location>
        <begin position="179"/>
        <end position="208"/>
    </location>
</feature>
<feature type="repeat" description="WD" evidence="8">
    <location>
        <begin position="52"/>
        <end position="94"/>
    </location>
</feature>
<feature type="repeat" description="WD" evidence="8">
    <location>
        <begin position="137"/>
        <end position="178"/>
    </location>
</feature>
<keyword evidence="4 7" id="KW-0493">Microtubule</keyword>
<dbReference type="PROSITE" id="PS00678">
    <property type="entry name" value="WD_REPEATS_1"/>
    <property type="match status" value="1"/>
</dbReference>
<organism evidence="11 12">
    <name type="scientific">Rhododendron simsii</name>
    <name type="common">Sims's rhododendron</name>
    <dbReference type="NCBI Taxonomy" id="118357"/>
    <lineage>
        <taxon>Eukaryota</taxon>
        <taxon>Viridiplantae</taxon>
        <taxon>Streptophyta</taxon>
        <taxon>Embryophyta</taxon>
        <taxon>Tracheophyta</taxon>
        <taxon>Spermatophyta</taxon>
        <taxon>Magnoliopsida</taxon>
        <taxon>eudicotyledons</taxon>
        <taxon>Gunneridae</taxon>
        <taxon>Pentapetalae</taxon>
        <taxon>asterids</taxon>
        <taxon>Ericales</taxon>
        <taxon>Ericaceae</taxon>
        <taxon>Ericoideae</taxon>
        <taxon>Rhodoreae</taxon>
        <taxon>Rhododendron</taxon>
    </lineage>
</organism>
<comment type="similarity">
    <text evidence="7">Belongs to the WD repeat KATNB1 family.</text>
</comment>
<dbReference type="CDD" id="cd00200">
    <property type="entry name" value="WD40"/>
    <property type="match status" value="1"/>
</dbReference>
<dbReference type="GO" id="GO:0005737">
    <property type="term" value="C:cytoplasm"/>
    <property type="evidence" value="ECO:0007669"/>
    <property type="project" value="UniProtKB-UniRule"/>
</dbReference>
<dbReference type="FunFam" id="2.130.10.10:FF:000626">
    <property type="entry name" value="Katanin p80 WD40 repeat-containing subunit B1 homolog"/>
    <property type="match status" value="1"/>
</dbReference>
<dbReference type="Proteomes" id="UP000626092">
    <property type="component" value="Unassembled WGS sequence"/>
</dbReference>
<dbReference type="HAMAP" id="MF_03022">
    <property type="entry name" value="Katanin_p80_B1"/>
    <property type="match status" value="1"/>
</dbReference>
<dbReference type="AlphaFoldDB" id="A0A834G631"/>
<dbReference type="Pfam" id="PF13925">
    <property type="entry name" value="Katanin_con80"/>
    <property type="match status" value="2"/>
</dbReference>
<evidence type="ECO:0000256" key="9">
    <source>
        <dbReference type="SAM" id="MobiDB-lite"/>
    </source>
</evidence>
<comment type="subcellular location">
    <subcellularLocation>
        <location evidence="1 7">Cytoplasm</location>
        <location evidence="1 7">Cytoskeleton</location>
    </subcellularLocation>
</comment>
<evidence type="ECO:0000313" key="12">
    <source>
        <dbReference type="Proteomes" id="UP000626092"/>
    </source>
</evidence>
<sequence>MGSWEKEVAARLGSGKGVVVLCGKGEGGIGEYRVLVKEEFCLDFYVCPIEEFVAHASSVNCLKIGRKSSRVLVTGGEDHKVNLWAIGKPNAILSLSGHTSGIDSVSFDSSEVLVAAGAASGTVKLWDLEEAKIVRTLTGHRSNCISLDFHPFGEFFASGSLDTNLKIWDIRRKGCIHTYKGHTRGVNAIRFTPDGRWVVSGGEDNSVKARLWDLTAGKLLHDFKCHEGQIQCIDFHPHEFLLATGSADRTVKFWDLETFELIGSTGPETTGVRCISFNPDGKTLLCGLHESLKVVSWEPIRCHDAVDVGWSRLSDLNIYEGKLLGCSYNQSCVGVWVVDISRIEPYTVGNRTLLNSNPELKLNSSGILPKLAENSSKISLGRLSISQDSDPISKDAKSLGRLSALQNSDPVTKESKSFPSTGSAPGTPQRVNSNSGPKTTPISSVSVSGATTLKRNMAKLHSTANASFFNASDAITVVVPRNNGRLEQAAELRKEGGVGKMMPLPLQTKTSEIRKFSNVRDDLERPIPPVHPEAEGFKVTELSGVASRNVFPAVESSAAGNPEADMNRKDGKCIVSGRLGTNLKMEPLGGYQHDGYETRVHKGNRDVSSTEGQKGEWTRSLVASWEKSETYQYYEAPASSNSSGKVPVVSMLQRNVRRHLSPGKEAVSASDKDAVTDIMDEHAHFVGSMQSRLGKLQFLDPMEWWGKRSKGSETKSHFTFLYYAVLSVSKSRFAINESIINRSPNRSKNNSMDSLSSVITKEFVLGFKLPIVSFLVTTRINWSDAHLENSALVNARIVHRYWERHDVRGAIGAMEKMADHAVLADVISFLTEKPDIITLDTCTCLLPLLTGLLESSMDSNMYLLCEIGSLLRALWLGVGNVDLFDDIFSNTRLRRFACKERHWRTWWRWFPSMDVVEVGSNVRFSLLGVCMRHQDLSLDILLKLVRVFGSVIYSSLSASSSVGVDIEAEQRLERCNLCFIELEKVKHRLPVLTRRGGSIAKCAQELNLALQEVSRA</sequence>
<evidence type="ECO:0000256" key="7">
    <source>
        <dbReference type="HAMAP-Rule" id="MF_03022"/>
    </source>
</evidence>
<dbReference type="GO" id="GO:0051013">
    <property type="term" value="P:microtubule severing"/>
    <property type="evidence" value="ECO:0007669"/>
    <property type="project" value="UniProtKB-UniRule"/>
</dbReference>
<proteinExistence type="inferred from homology"/>
<dbReference type="SUPFAM" id="SSF50978">
    <property type="entry name" value="WD40 repeat-like"/>
    <property type="match status" value="1"/>
</dbReference>
<feature type="region of interest" description="Disordered" evidence="9">
    <location>
        <begin position="403"/>
        <end position="446"/>
    </location>
</feature>
<name>A0A834G631_RHOSS</name>
<dbReference type="InterPro" id="IPR026962">
    <property type="entry name" value="KTNB1"/>
</dbReference>
<dbReference type="FunFam" id="2.130.10.10:FF:000462">
    <property type="entry name" value="Katanin p80 WD40 repeat-containing subunit B1"/>
    <property type="match status" value="1"/>
</dbReference>
<reference evidence="11" key="1">
    <citation type="submission" date="2019-11" db="EMBL/GenBank/DDBJ databases">
        <authorList>
            <person name="Liu Y."/>
            <person name="Hou J."/>
            <person name="Li T.-Q."/>
            <person name="Guan C.-H."/>
            <person name="Wu X."/>
            <person name="Wu H.-Z."/>
            <person name="Ling F."/>
            <person name="Zhang R."/>
            <person name="Shi X.-G."/>
            <person name="Ren J.-P."/>
            <person name="Chen E.-F."/>
            <person name="Sun J.-M."/>
        </authorList>
    </citation>
    <scope>NUCLEOTIDE SEQUENCE</scope>
    <source>
        <strain evidence="11">Adult_tree_wgs_1</strain>
        <tissue evidence="11">Leaves</tissue>
    </source>
</reference>
<dbReference type="PROSITE" id="PS50082">
    <property type="entry name" value="WD_REPEATS_2"/>
    <property type="match status" value="5"/>
</dbReference>
<evidence type="ECO:0000256" key="1">
    <source>
        <dbReference type="ARBA" id="ARBA00004245"/>
    </source>
</evidence>
<comment type="caution">
    <text evidence="11">The sequence shown here is derived from an EMBL/GenBank/DDBJ whole genome shotgun (WGS) entry which is preliminary data.</text>
</comment>
<protein>
    <recommendedName>
        <fullName evidence="7">Katanin p80 WD40 repeat-containing subunit B1 homolog</fullName>
    </recommendedName>
</protein>
<dbReference type="InterPro" id="IPR036322">
    <property type="entry name" value="WD40_repeat_dom_sf"/>
</dbReference>
<dbReference type="PANTHER" id="PTHR19845:SF0">
    <property type="entry name" value="KATANIN P80 WD40 REPEAT-CONTAINING SUBUNIT B1"/>
    <property type="match status" value="1"/>
</dbReference>
<dbReference type="PANTHER" id="PTHR19845">
    <property type="entry name" value="KATANIN P80 SUBUNIT"/>
    <property type="match status" value="1"/>
</dbReference>